<reference evidence="1" key="2">
    <citation type="submission" date="2020-09" db="EMBL/GenBank/DDBJ databases">
        <authorList>
            <person name="Sun Q."/>
            <person name="Kim S."/>
        </authorList>
    </citation>
    <scope>NUCLEOTIDE SEQUENCE</scope>
    <source>
        <strain evidence="1">KCTC 12988</strain>
    </source>
</reference>
<dbReference type="Proteomes" id="UP000644507">
    <property type="component" value="Unassembled WGS sequence"/>
</dbReference>
<comment type="caution">
    <text evidence="1">The sequence shown here is derived from an EMBL/GenBank/DDBJ whole genome shotgun (WGS) entry which is preliminary data.</text>
</comment>
<dbReference type="InterPro" id="IPR008514">
    <property type="entry name" value="T6SS_Hcp"/>
</dbReference>
<sequence length="165" mass="18047">MSKSLALAAPLVALAPTDVDAAAYIKIGDIKGEVTAPGFEEYVKLDYFKIEIDGVTNNNKFGIPTISFPMDKASPKLMLACATGETLEEATVVFTKQTANGTEEAYYKITFSNVRVLSYKNERKEESNIPFDSLTLGYTEVEWTYYVFSSSGSLADTISSGSFTR</sequence>
<dbReference type="Pfam" id="PF05638">
    <property type="entry name" value="T6SS_HCP"/>
    <property type="match status" value="1"/>
</dbReference>
<evidence type="ECO:0000313" key="1">
    <source>
        <dbReference type="EMBL" id="GHC65525.1"/>
    </source>
</evidence>
<evidence type="ECO:0008006" key="3">
    <source>
        <dbReference type="Google" id="ProtNLM"/>
    </source>
</evidence>
<dbReference type="SUPFAM" id="SSF141452">
    <property type="entry name" value="Hcp1-like"/>
    <property type="match status" value="1"/>
</dbReference>
<protein>
    <recommendedName>
        <fullName evidence="3">Type VI secretion system tube protein Hcp</fullName>
    </recommendedName>
</protein>
<keyword evidence="2" id="KW-1185">Reference proteome</keyword>
<dbReference type="InterPro" id="IPR036624">
    <property type="entry name" value="Hcp1-lik_sf"/>
</dbReference>
<gene>
    <name evidence="1" type="ORF">GCM10007100_36640</name>
</gene>
<dbReference type="PANTHER" id="PTHR36152:SF1">
    <property type="entry name" value="UBIQUITIN-LIKE DOMAIN-CONTAINING PROTEIN"/>
    <property type="match status" value="1"/>
</dbReference>
<reference evidence="1" key="1">
    <citation type="journal article" date="2014" name="Int. J. Syst. Evol. Microbiol.">
        <title>Complete genome sequence of Corynebacterium casei LMG S-19264T (=DSM 44701T), isolated from a smear-ripened cheese.</title>
        <authorList>
            <consortium name="US DOE Joint Genome Institute (JGI-PGF)"/>
            <person name="Walter F."/>
            <person name="Albersmeier A."/>
            <person name="Kalinowski J."/>
            <person name="Ruckert C."/>
        </authorList>
    </citation>
    <scope>NUCLEOTIDE SEQUENCE</scope>
    <source>
        <strain evidence="1">KCTC 12988</strain>
    </source>
</reference>
<accession>A0A918TWW9</accession>
<proteinExistence type="predicted"/>
<dbReference type="InterPro" id="IPR053165">
    <property type="entry name" value="HSI-I_assembly_Hcp1"/>
</dbReference>
<dbReference type="AlphaFoldDB" id="A0A918TWW9"/>
<dbReference type="Gene3D" id="2.30.110.20">
    <property type="entry name" value="Hcp1-like"/>
    <property type="match status" value="1"/>
</dbReference>
<dbReference type="EMBL" id="BMXI01000019">
    <property type="protein sequence ID" value="GHC65525.1"/>
    <property type="molecule type" value="Genomic_DNA"/>
</dbReference>
<dbReference type="PANTHER" id="PTHR36152">
    <property type="entry name" value="CYTOPLASMIC PROTEIN-RELATED"/>
    <property type="match status" value="1"/>
</dbReference>
<evidence type="ECO:0000313" key="2">
    <source>
        <dbReference type="Proteomes" id="UP000644507"/>
    </source>
</evidence>
<organism evidence="1 2">
    <name type="scientific">Roseibacillus persicicus</name>
    <dbReference type="NCBI Taxonomy" id="454148"/>
    <lineage>
        <taxon>Bacteria</taxon>
        <taxon>Pseudomonadati</taxon>
        <taxon>Verrucomicrobiota</taxon>
        <taxon>Verrucomicrobiia</taxon>
        <taxon>Verrucomicrobiales</taxon>
        <taxon>Verrucomicrobiaceae</taxon>
        <taxon>Roseibacillus</taxon>
    </lineage>
</organism>
<name>A0A918TWW9_9BACT</name>